<dbReference type="InterPro" id="IPR007110">
    <property type="entry name" value="Ig-like_dom"/>
</dbReference>
<reference evidence="7" key="1">
    <citation type="submission" date="2019-07" db="EMBL/GenBank/DDBJ databases">
        <title>Annotation for the trematode Paragonimus miyazaki's.</title>
        <authorList>
            <person name="Choi Y.-J."/>
        </authorList>
    </citation>
    <scope>NUCLEOTIDE SEQUENCE</scope>
    <source>
        <strain evidence="7">Japan</strain>
    </source>
</reference>
<dbReference type="AlphaFoldDB" id="A0A8S9YXZ7"/>
<dbReference type="PANTHER" id="PTHR44170:SF6">
    <property type="entry name" value="CONTACTIN"/>
    <property type="match status" value="1"/>
</dbReference>
<feature type="region of interest" description="Disordered" evidence="3">
    <location>
        <begin position="396"/>
        <end position="415"/>
    </location>
</feature>
<sequence>MSNLCVLLVLAVLHVACVNANISVIESITPDLFILDASGNQKRSEHVALTFNSHVTLICRTASADEELFWHYSVFESNDLKPVTASAYLSIERTKSGEVSLVLTKVRFSMAGVYQCSNRVASRQINIHVYGILKAIGSSVRLLPKREIVGHVQYQTYSLDTSVRPFVACQFRVGRYGIKYTSVRWKGGKFSSHPSLYEISYSADESNGFIWSNLTIPHPSFDQALYGKYKCQFNIVSGSMESAEVEITIPPLVKRADQVVGHYSGEPFTYICDVVAYPPITEPITWSRDEVPIQLNAAGEPYVAGEDWTNRVRVETKQYTNDRLVFDRVLPEDRAVYSCFVRNSFGNATGAFFLRVKDRWSVLWPLIGIVLELLVLFVIIVVYELKRRAQARKQAESNGDLYGSSKTPGSRFMDDENVDDISLRQRPVRY</sequence>
<dbReference type="InterPro" id="IPR036179">
    <property type="entry name" value="Ig-like_dom_sf"/>
</dbReference>
<proteinExistence type="predicted"/>
<dbReference type="OrthoDB" id="5970915at2759"/>
<accession>A0A8S9YXZ7</accession>
<dbReference type="PANTHER" id="PTHR44170">
    <property type="entry name" value="PROTEIN SIDEKICK"/>
    <property type="match status" value="1"/>
</dbReference>
<evidence type="ECO:0000313" key="7">
    <source>
        <dbReference type="EMBL" id="KAF7256638.1"/>
    </source>
</evidence>
<organism evidence="7 8">
    <name type="scientific">Paragonimus skrjabini miyazakii</name>
    <dbReference type="NCBI Taxonomy" id="59628"/>
    <lineage>
        <taxon>Eukaryota</taxon>
        <taxon>Metazoa</taxon>
        <taxon>Spiralia</taxon>
        <taxon>Lophotrochozoa</taxon>
        <taxon>Platyhelminthes</taxon>
        <taxon>Trematoda</taxon>
        <taxon>Digenea</taxon>
        <taxon>Plagiorchiida</taxon>
        <taxon>Troglotremata</taxon>
        <taxon>Troglotrematidae</taxon>
        <taxon>Paragonimus</taxon>
    </lineage>
</organism>
<dbReference type="InterPro" id="IPR003599">
    <property type="entry name" value="Ig_sub"/>
</dbReference>
<keyword evidence="4" id="KW-0812">Transmembrane</keyword>
<dbReference type="PROSITE" id="PS50835">
    <property type="entry name" value="IG_LIKE"/>
    <property type="match status" value="2"/>
</dbReference>
<feature type="chain" id="PRO_5035907847" description="Ig-like domain-containing protein" evidence="5">
    <location>
        <begin position="21"/>
        <end position="430"/>
    </location>
</feature>
<dbReference type="InterPro" id="IPR003598">
    <property type="entry name" value="Ig_sub2"/>
</dbReference>
<dbReference type="SMART" id="SM00408">
    <property type="entry name" value="IGc2"/>
    <property type="match status" value="2"/>
</dbReference>
<dbReference type="GO" id="GO:0016020">
    <property type="term" value="C:membrane"/>
    <property type="evidence" value="ECO:0007669"/>
    <property type="project" value="UniProtKB-SubCell"/>
</dbReference>
<gene>
    <name evidence="7" type="ORF">EG68_06618</name>
</gene>
<evidence type="ECO:0000313" key="8">
    <source>
        <dbReference type="Proteomes" id="UP000822476"/>
    </source>
</evidence>
<evidence type="ECO:0000256" key="3">
    <source>
        <dbReference type="SAM" id="MobiDB-lite"/>
    </source>
</evidence>
<evidence type="ECO:0000259" key="6">
    <source>
        <dbReference type="PROSITE" id="PS50835"/>
    </source>
</evidence>
<feature type="transmembrane region" description="Helical" evidence="4">
    <location>
        <begin position="362"/>
        <end position="383"/>
    </location>
</feature>
<feature type="signal peptide" evidence="5">
    <location>
        <begin position="1"/>
        <end position="20"/>
    </location>
</feature>
<keyword evidence="1" id="KW-0677">Repeat</keyword>
<dbReference type="GO" id="GO:0098609">
    <property type="term" value="P:cell-cell adhesion"/>
    <property type="evidence" value="ECO:0007669"/>
    <property type="project" value="TreeGrafter"/>
</dbReference>
<evidence type="ECO:0000256" key="5">
    <source>
        <dbReference type="SAM" id="SignalP"/>
    </source>
</evidence>
<dbReference type="Proteomes" id="UP000822476">
    <property type="component" value="Unassembled WGS sequence"/>
</dbReference>
<dbReference type="SMART" id="SM00409">
    <property type="entry name" value="IG"/>
    <property type="match status" value="2"/>
</dbReference>
<keyword evidence="8" id="KW-1185">Reference proteome</keyword>
<dbReference type="SUPFAM" id="SSF48726">
    <property type="entry name" value="Immunoglobulin"/>
    <property type="match status" value="2"/>
</dbReference>
<dbReference type="InterPro" id="IPR013098">
    <property type="entry name" value="Ig_I-set"/>
</dbReference>
<dbReference type="EMBL" id="JTDE01002956">
    <property type="protein sequence ID" value="KAF7256638.1"/>
    <property type="molecule type" value="Genomic_DNA"/>
</dbReference>
<comment type="caution">
    <text evidence="7">The sequence shown here is derived from an EMBL/GenBank/DDBJ whole genome shotgun (WGS) entry which is preliminary data.</text>
</comment>
<keyword evidence="2" id="KW-1015">Disulfide bond</keyword>
<feature type="domain" description="Ig-like" evidence="6">
    <location>
        <begin position="250"/>
        <end position="344"/>
    </location>
</feature>
<evidence type="ECO:0000256" key="4">
    <source>
        <dbReference type="SAM" id="Phobius"/>
    </source>
</evidence>
<feature type="domain" description="Ig-like" evidence="6">
    <location>
        <begin position="30"/>
        <end position="126"/>
    </location>
</feature>
<keyword evidence="5" id="KW-0732">Signal</keyword>
<evidence type="ECO:0000256" key="2">
    <source>
        <dbReference type="ARBA" id="ARBA00023157"/>
    </source>
</evidence>
<protein>
    <recommendedName>
        <fullName evidence="6">Ig-like domain-containing protein</fullName>
    </recommendedName>
</protein>
<name>A0A8S9YXZ7_9TREM</name>
<dbReference type="CDD" id="cd00096">
    <property type="entry name" value="Ig"/>
    <property type="match status" value="1"/>
</dbReference>
<dbReference type="Pfam" id="PF07679">
    <property type="entry name" value="I-set"/>
    <property type="match status" value="1"/>
</dbReference>
<keyword evidence="4" id="KW-1133">Transmembrane helix</keyword>
<keyword evidence="4" id="KW-0472">Membrane</keyword>
<dbReference type="Gene3D" id="2.60.40.10">
    <property type="entry name" value="Immunoglobulins"/>
    <property type="match status" value="2"/>
</dbReference>
<evidence type="ECO:0000256" key="1">
    <source>
        <dbReference type="ARBA" id="ARBA00022737"/>
    </source>
</evidence>
<dbReference type="InterPro" id="IPR013783">
    <property type="entry name" value="Ig-like_fold"/>
</dbReference>